<evidence type="ECO:0000313" key="1">
    <source>
        <dbReference type="EMBL" id="RSN73104.1"/>
    </source>
</evidence>
<name>A0A429GH09_9CREN</name>
<dbReference type="SUPFAM" id="SSF82784">
    <property type="entry name" value="OsmC-like"/>
    <property type="match status" value="1"/>
</dbReference>
<dbReference type="AlphaFoldDB" id="A0A429GH09"/>
<dbReference type="InterPro" id="IPR036102">
    <property type="entry name" value="OsmC/Ohrsf"/>
</dbReference>
<proteinExistence type="predicted"/>
<evidence type="ECO:0000313" key="3">
    <source>
        <dbReference type="Proteomes" id="UP000277582"/>
    </source>
</evidence>
<dbReference type="EMBL" id="RCOS01000129">
    <property type="protein sequence ID" value="RSN73104.1"/>
    <property type="molecule type" value="Genomic_DNA"/>
</dbReference>
<protein>
    <submittedName>
        <fullName evidence="1">OsmC family peroxiredoxin</fullName>
    </submittedName>
</protein>
<dbReference type="InterPro" id="IPR003718">
    <property type="entry name" value="OsmC/Ohr_fam"/>
</dbReference>
<sequence>MSQIRGKVVFEGDMKFRASVGESSIEMSEDGLKPMEAVLLAAGTCTAMDIVAIIRKAGYEVQGMEVELEADREEKYPKVFREIRIIYRVRGNIPEELVKKAIEMSQNRYCSVGIMLKRGGVKVVTSFHVINA</sequence>
<dbReference type="RefSeq" id="WP_125672092.1">
    <property type="nucleotide sequence ID" value="NZ_RCOS01000129.1"/>
</dbReference>
<dbReference type="EMBL" id="RXII01000083">
    <property type="protein sequence ID" value="RZN60886.1"/>
    <property type="molecule type" value="Genomic_DNA"/>
</dbReference>
<dbReference type="Proteomes" id="UP000277582">
    <property type="component" value="Unassembled WGS sequence"/>
</dbReference>
<dbReference type="Pfam" id="PF02566">
    <property type="entry name" value="OsmC"/>
    <property type="match status" value="1"/>
</dbReference>
<evidence type="ECO:0000313" key="2">
    <source>
        <dbReference type="EMBL" id="RZN60886.1"/>
    </source>
</evidence>
<comment type="caution">
    <text evidence="1">The sequence shown here is derived from an EMBL/GenBank/DDBJ whole genome shotgun (WGS) entry which is preliminary data.</text>
</comment>
<reference evidence="2 4" key="2">
    <citation type="journal article" date="2019" name="Nat. Microbiol.">
        <title>Wide diversity of methane and short-chain alkane metabolisms in uncultured archaea.</title>
        <authorList>
            <person name="Borrel G."/>
            <person name="Adam P.S."/>
            <person name="McKay L.J."/>
            <person name="Chen L.X."/>
            <person name="Sierra-Garcia I.N."/>
            <person name="Sieber C.M."/>
            <person name="Letourneur Q."/>
            <person name="Ghozlane A."/>
            <person name="Andersen G.L."/>
            <person name="Li W.J."/>
            <person name="Hallam S.J."/>
            <person name="Muyzer G."/>
            <person name="de Oliveira V.M."/>
            <person name="Inskeep W.P."/>
            <person name="Banfield J.F."/>
            <person name="Gribaldo S."/>
        </authorList>
    </citation>
    <scope>NUCLEOTIDE SEQUENCE [LARGE SCALE GENOMIC DNA]</scope>
    <source>
        <strain evidence="2">NM4</strain>
    </source>
</reference>
<dbReference type="Gene3D" id="3.30.300.20">
    <property type="match status" value="1"/>
</dbReference>
<organism evidence="1 3">
    <name type="scientific">Candidatus Methanodesulfokora washburnensis</name>
    <dbReference type="NCBI Taxonomy" id="2478471"/>
    <lineage>
        <taxon>Archaea</taxon>
        <taxon>Thermoproteota</taxon>
        <taxon>Candidatus Korarchaeia</taxon>
        <taxon>Candidatus Korarchaeia incertae sedis</taxon>
        <taxon>Candidatus Methanodesulfokora</taxon>
    </lineage>
</organism>
<keyword evidence="3" id="KW-1185">Reference proteome</keyword>
<dbReference type="Proteomes" id="UP000316217">
    <property type="component" value="Unassembled WGS sequence"/>
</dbReference>
<evidence type="ECO:0000313" key="4">
    <source>
        <dbReference type="Proteomes" id="UP000316217"/>
    </source>
</evidence>
<dbReference type="InterPro" id="IPR015946">
    <property type="entry name" value="KH_dom-like_a/b"/>
</dbReference>
<dbReference type="OrthoDB" id="84927at2157"/>
<dbReference type="PANTHER" id="PTHR34352">
    <property type="entry name" value="PROTEIN YHFA"/>
    <property type="match status" value="1"/>
</dbReference>
<accession>A0A429GH09</accession>
<dbReference type="PANTHER" id="PTHR34352:SF1">
    <property type="entry name" value="PROTEIN YHFA"/>
    <property type="match status" value="1"/>
</dbReference>
<reference evidence="1 3" key="1">
    <citation type="submission" date="2018-10" db="EMBL/GenBank/DDBJ databases">
        <title>Co-occurring genomic capacity for anaerobic methane metabolism and dissimilatory sulfite reduction discovered in the Korarchaeota.</title>
        <authorList>
            <person name="Mckay L.J."/>
            <person name="Dlakic M."/>
            <person name="Fields M.W."/>
            <person name="Delmont T.O."/>
            <person name="Eren A.M."/>
            <person name="Jay Z.J."/>
            <person name="Klingelsmith K.B."/>
            <person name="Rusch D.B."/>
            <person name="Inskeep W.P."/>
        </authorList>
    </citation>
    <scope>NUCLEOTIDE SEQUENCE [LARGE SCALE GENOMIC DNA]</scope>
    <source>
        <strain evidence="1 3">MDKW</strain>
    </source>
</reference>
<gene>
    <name evidence="1" type="ORF">D6D85_11455</name>
    <name evidence="2" type="ORF">EF810_05405</name>
</gene>